<organism evidence="1 2">
    <name type="scientific">Tegillarca granosa</name>
    <name type="common">Malaysian cockle</name>
    <name type="synonym">Anadara granosa</name>
    <dbReference type="NCBI Taxonomy" id="220873"/>
    <lineage>
        <taxon>Eukaryota</taxon>
        <taxon>Metazoa</taxon>
        <taxon>Spiralia</taxon>
        <taxon>Lophotrochozoa</taxon>
        <taxon>Mollusca</taxon>
        <taxon>Bivalvia</taxon>
        <taxon>Autobranchia</taxon>
        <taxon>Pteriomorphia</taxon>
        <taxon>Arcoida</taxon>
        <taxon>Arcoidea</taxon>
        <taxon>Arcidae</taxon>
        <taxon>Tegillarca</taxon>
    </lineage>
</organism>
<evidence type="ECO:0000313" key="2">
    <source>
        <dbReference type="Proteomes" id="UP001217089"/>
    </source>
</evidence>
<reference evidence="1 2" key="1">
    <citation type="submission" date="2022-12" db="EMBL/GenBank/DDBJ databases">
        <title>Chromosome-level genome of Tegillarca granosa.</title>
        <authorList>
            <person name="Kim J."/>
        </authorList>
    </citation>
    <scope>NUCLEOTIDE SEQUENCE [LARGE SCALE GENOMIC DNA]</scope>
    <source>
        <strain evidence="1">Teg-2019</strain>
        <tissue evidence="1">Adductor muscle</tissue>
    </source>
</reference>
<dbReference type="EMBL" id="JARBDR010000813">
    <property type="protein sequence ID" value="KAJ8305359.1"/>
    <property type="molecule type" value="Genomic_DNA"/>
</dbReference>
<name>A0ABQ9EJA1_TEGGR</name>
<dbReference type="Proteomes" id="UP001217089">
    <property type="component" value="Unassembled WGS sequence"/>
</dbReference>
<accession>A0ABQ9EJA1</accession>
<evidence type="ECO:0000313" key="1">
    <source>
        <dbReference type="EMBL" id="KAJ8305359.1"/>
    </source>
</evidence>
<gene>
    <name evidence="1" type="ORF">KUTeg_015904</name>
</gene>
<proteinExistence type="predicted"/>
<comment type="caution">
    <text evidence="1">The sequence shown here is derived from an EMBL/GenBank/DDBJ whole genome shotgun (WGS) entry which is preliminary data.</text>
</comment>
<sequence>MTKTKYTCQVITCSIPITSNAEPHGPCASFKLLDDIEYNMFCLRCGIWPFEANEWIQRRRIKNWPTQELVKEISNEEFFLGTPHQKSYRVENFIFACREQSGSLYEPYTDPLLWFIETLT</sequence>
<protein>
    <submittedName>
        <fullName evidence="1">Uncharacterized protein</fullName>
    </submittedName>
</protein>
<keyword evidence="2" id="KW-1185">Reference proteome</keyword>